<reference evidence="1" key="1">
    <citation type="submission" date="2021-01" db="EMBL/GenBank/DDBJ databases">
        <authorList>
            <consortium name="Genoscope - CEA"/>
            <person name="William W."/>
        </authorList>
    </citation>
    <scope>NUCLEOTIDE SEQUENCE</scope>
</reference>
<proteinExistence type="predicted"/>
<protein>
    <submittedName>
        <fullName evidence="1">Uncharacterized protein</fullName>
    </submittedName>
</protein>
<organism evidence="1 2">
    <name type="scientific">Paramecium sonneborni</name>
    <dbReference type="NCBI Taxonomy" id="65129"/>
    <lineage>
        <taxon>Eukaryota</taxon>
        <taxon>Sar</taxon>
        <taxon>Alveolata</taxon>
        <taxon>Ciliophora</taxon>
        <taxon>Intramacronucleata</taxon>
        <taxon>Oligohymenophorea</taxon>
        <taxon>Peniculida</taxon>
        <taxon>Parameciidae</taxon>
        <taxon>Paramecium</taxon>
    </lineage>
</organism>
<dbReference type="EMBL" id="CAJJDN010000049">
    <property type="protein sequence ID" value="CAD8086009.1"/>
    <property type="molecule type" value="Genomic_DNA"/>
</dbReference>
<accession>A0A8S1N4D1</accession>
<keyword evidence="2" id="KW-1185">Reference proteome</keyword>
<evidence type="ECO:0000313" key="1">
    <source>
        <dbReference type="EMBL" id="CAD8086009.1"/>
    </source>
</evidence>
<evidence type="ECO:0000313" key="2">
    <source>
        <dbReference type="Proteomes" id="UP000692954"/>
    </source>
</evidence>
<dbReference type="OrthoDB" id="8954335at2759"/>
<sequence>MKKTLKLLWMDENIDNQQNRAYQQKLQELQIDINFFNIYLDAQQFIQKNEQIFDLVMIISEALLYKLDPSLKGYFICFCGNSKLHYQKFLDLKQLIALIDNEFDKLKLLLKQYIQFLKSKQTLHLSFCPSFVQQTNYQHSIEELSFRFLMMIAKLKQNVNITEQKKLEEMLDSDLRKMVNENQLNEIKQKIKSKNFSILEKLMYYYSSNLIYQKLNQHFASQNYEEIQNIILVLFDGFSKLKYTQTVPKFVYRGISFDEQTYQNNINDLLNSEKNQKYIFWNALTSVSRNKAVAQYFASHKNYGIIFEIELSQENPHPYFYFNDSNSEYYEQEILLFPQFGFQVKKNNSDGKFLFCQIKQIQNNFALALNQDKREQYWNERIEKEIKQNLEQVLKFNITRIYSVINILCNSNEIKNKSEVLKEEVIFCFKNLIEQFKEYYPEYSQFHSLLDSFISVIQNRMNFNFSIDQTSVQPIYELINAVIQNFQDEFIKLIKRLLNFQPDNLIRNIKGYSIQDGLQKQGSYNSKHIYKEWEPKQEFNKSGQSRILLIGNGDQTYLFNKICNAKLSENFNQIKFNTVGQSIINNIEVIYANSDSFINLEGWLGLQKALGLGLFNQIFVVDQITYRSSLYLISAIIAKFKQYINLITFIVYNQYHESDDDFQEHFKNIEITISKKYNKLKCIAISRKDSPQDSIQKILNVYPINIQYEVRLSENLIIEESLRLKKHEDDEFFVFIEMLTADLIECKIHPILSSVQRLLYNLEKKNEEHINNIVFCLRIYVFNWISTTIVEYMNKNEKSIEEQLSKFTCKDDKYLTLWNVLYEINQVTQQEYENINQIILDCQLSNSTIYRNLKACPHCGLIWLKVSDCNGLSNCGEFPQTEANYVEKFFHQIYTFTIENEQISFKKSEEQLQGKYYQQPQEKLYTEPQKRVGCGKYFDWDILPTLDKKIINEQLFSFNLGQQQDELEQKIWSNPQNNQQIQKSKQKFQNEILNLIINARVDYL</sequence>
<dbReference type="AlphaFoldDB" id="A0A8S1N4D1"/>
<comment type="caution">
    <text evidence="1">The sequence shown here is derived from an EMBL/GenBank/DDBJ whole genome shotgun (WGS) entry which is preliminary data.</text>
</comment>
<name>A0A8S1N4D1_9CILI</name>
<gene>
    <name evidence="1" type="ORF">PSON_ATCC_30995.1.T0490128</name>
</gene>
<dbReference type="Proteomes" id="UP000692954">
    <property type="component" value="Unassembled WGS sequence"/>
</dbReference>